<organism evidence="1 2">
    <name type="scientific">Aureobasidium vineae</name>
    <dbReference type="NCBI Taxonomy" id="2773715"/>
    <lineage>
        <taxon>Eukaryota</taxon>
        <taxon>Fungi</taxon>
        <taxon>Dikarya</taxon>
        <taxon>Ascomycota</taxon>
        <taxon>Pezizomycotina</taxon>
        <taxon>Dothideomycetes</taxon>
        <taxon>Dothideomycetidae</taxon>
        <taxon>Dothideales</taxon>
        <taxon>Saccotheciaceae</taxon>
        <taxon>Aureobasidium</taxon>
    </lineage>
</organism>
<keyword evidence="2" id="KW-1185">Reference proteome</keyword>
<proteinExistence type="predicted"/>
<gene>
    <name evidence="1" type="ORF">AWRI4619_LOCUS8112</name>
</gene>
<dbReference type="EMBL" id="CAIJEN010000014">
    <property type="protein sequence ID" value="CAD0094014.1"/>
    <property type="molecule type" value="Genomic_DNA"/>
</dbReference>
<evidence type="ECO:0000313" key="1">
    <source>
        <dbReference type="EMBL" id="CAD0094014.1"/>
    </source>
</evidence>
<comment type="caution">
    <text evidence="1">The sequence shown here is derived from an EMBL/GenBank/DDBJ whole genome shotgun (WGS) entry which is preliminary data.</text>
</comment>
<reference evidence="1" key="1">
    <citation type="submission" date="2020-06" db="EMBL/GenBank/DDBJ databases">
        <authorList>
            <person name="Onetto C."/>
        </authorList>
    </citation>
    <scope>NUCLEOTIDE SEQUENCE</scope>
</reference>
<name>A0A9N8PFW5_9PEZI</name>
<evidence type="ECO:0000313" key="2">
    <source>
        <dbReference type="Proteomes" id="UP000716446"/>
    </source>
</evidence>
<accession>A0A9N8PFW5</accession>
<dbReference type="AlphaFoldDB" id="A0A9N8PFW5"/>
<dbReference type="Proteomes" id="UP000716446">
    <property type="component" value="Unassembled WGS sequence"/>
</dbReference>
<sequence length="208" mass="23303">MAPIKSYEMVTTNLKRTKAELRDVSTGTAAYEVDLSFTTTDMRSAKPGRHGIVLQTPSSSDHQVLGTCDFSFSSTTTPIHLGFGDPVSSPETVIWEDMHIREVLKQSGFELSIDLGGDIGRNVFQWKRTAEIESKSTLSQKMDWLHLKMVEVESGAVVARFVHNFMFGSKRGTFELEEFEGGSDWDRVVLLGGLAVLEYMRKSQGWSW</sequence>
<protein>
    <submittedName>
        <fullName evidence="1">Uncharacterized protein</fullName>
    </submittedName>
</protein>